<feature type="signal peptide" evidence="2">
    <location>
        <begin position="1"/>
        <end position="23"/>
    </location>
</feature>
<organism evidence="3 4">
    <name type="scientific">Terfezia boudieri ATCC MYA-4762</name>
    <dbReference type="NCBI Taxonomy" id="1051890"/>
    <lineage>
        <taxon>Eukaryota</taxon>
        <taxon>Fungi</taxon>
        <taxon>Dikarya</taxon>
        <taxon>Ascomycota</taxon>
        <taxon>Pezizomycotina</taxon>
        <taxon>Pezizomycetes</taxon>
        <taxon>Pezizales</taxon>
        <taxon>Pezizaceae</taxon>
        <taxon>Terfezia</taxon>
    </lineage>
</organism>
<reference evidence="3 4" key="1">
    <citation type="journal article" date="2018" name="Nat. Ecol. Evol.">
        <title>Pezizomycetes genomes reveal the molecular basis of ectomycorrhizal truffle lifestyle.</title>
        <authorList>
            <person name="Murat C."/>
            <person name="Payen T."/>
            <person name="Noel B."/>
            <person name="Kuo A."/>
            <person name="Morin E."/>
            <person name="Chen J."/>
            <person name="Kohler A."/>
            <person name="Krizsan K."/>
            <person name="Balestrini R."/>
            <person name="Da Silva C."/>
            <person name="Montanini B."/>
            <person name="Hainaut M."/>
            <person name="Levati E."/>
            <person name="Barry K.W."/>
            <person name="Belfiori B."/>
            <person name="Cichocki N."/>
            <person name="Clum A."/>
            <person name="Dockter R.B."/>
            <person name="Fauchery L."/>
            <person name="Guy J."/>
            <person name="Iotti M."/>
            <person name="Le Tacon F."/>
            <person name="Lindquist E.A."/>
            <person name="Lipzen A."/>
            <person name="Malagnac F."/>
            <person name="Mello A."/>
            <person name="Molinier V."/>
            <person name="Miyauchi S."/>
            <person name="Poulain J."/>
            <person name="Riccioni C."/>
            <person name="Rubini A."/>
            <person name="Sitrit Y."/>
            <person name="Splivallo R."/>
            <person name="Traeger S."/>
            <person name="Wang M."/>
            <person name="Zifcakova L."/>
            <person name="Wipf D."/>
            <person name="Zambonelli A."/>
            <person name="Paolocci F."/>
            <person name="Nowrousian M."/>
            <person name="Ottonello S."/>
            <person name="Baldrian P."/>
            <person name="Spatafora J.W."/>
            <person name="Henrissat B."/>
            <person name="Nagy L.G."/>
            <person name="Aury J.M."/>
            <person name="Wincker P."/>
            <person name="Grigoriev I.V."/>
            <person name="Bonfante P."/>
            <person name="Martin F.M."/>
        </authorList>
    </citation>
    <scope>NUCLEOTIDE SEQUENCE [LARGE SCALE GENOMIC DNA]</scope>
    <source>
        <strain evidence="3 4">ATCC MYA-4762</strain>
    </source>
</reference>
<dbReference type="AlphaFoldDB" id="A0A3N4LI93"/>
<dbReference type="EMBL" id="ML121551">
    <property type="protein sequence ID" value="RPB22466.1"/>
    <property type="molecule type" value="Genomic_DNA"/>
</dbReference>
<evidence type="ECO:0000313" key="4">
    <source>
        <dbReference type="Proteomes" id="UP000267821"/>
    </source>
</evidence>
<protein>
    <submittedName>
        <fullName evidence="3">Uncharacterized protein</fullName>
    </submittedName>
</protein>
<feature type="region of interest" description="Disordered" evidence="1">
    <location>
        <begin position="48"/>
        <end position="126"/>
    </location>
</feature>
<sequence length="126" mass="13663">MQFQSLYHSVFFVLLLASQLVIAAPLRKLEVSGAVAPTLDATVAPRAPLRDVNLLSNNNSPKDSGNNSNNNINSNHHNQGSPTTTTNSDTHTKSIFNDEVNDISQNPVLGDQDNTEKSAPIPERRS</sequence>
<gene>
    <name evidence="3" type="ORF">L211DRAFT_850507</name>
</gene>
<dbReference type="OrthoDB" id="10613766at2759"/>
<dbReference type="InParanoid" id="A0A3N4LI93"/>
<feature type="chain" id="PRO_5018333945" evidence="2">
    <location>
        <begin position="24"/>
        <end position="126"/>
    </location>
</feature>
<feature type="compositionally biased region" description="Low complexity" evidence="1">
    <location>
        <begin position="56"/>
        <end position="89"/>
    </location>
</feature>
<accession>A0A3N4LI93</accession>
<name>A0A3N4LI93_9PEZI</name>
<evidence type="ECO:0000256" key="2">
    <source>
        <dbReference type="SAM" id="SignalP"/>
    </source>
</evidence>
<evidence type="ECO:0000256" key="1">
    <source>
        <dbReference type="SAM" id="MobiDB-lite"/>
    </source>
</evidence>
<evidence type="ECO:0000313" key="3">
    <source>
        <dbReference type="EMBL" id="RPB22466.1"/>
    </source>
</evidence>
<keyword evidence="4" id="KW-1185">Reference proteome</keyword>
<proteinExistence type="predicted"/>
<dbReference type="Proteomes" id="UP000267821">
    <property type="component" value="Unassembled WGS sequence"/>
</dbReference>
<keyword evidence="2" id="KW-0732">Signal</keyword>